<dbReference type="AlphaFoldDB" id="E9G2Z6"/>
<organism evidence="2 3">
    <name type="scientific">Daphnia pulex</name>
    <name type="common">Water flea</name>
    <dbReference type="NCBI Taxonomy" id="6669"/>
    <lineage>
        <taxon>Eukaryota</taxon>
        <taxon>Metazoa</taxon>
        <taxon>Ecdysozoa</taxon>
        <taxon>Arthropoda</taxon>
        <taxon>Crustacea</taxon>
        <taxon>Branchiopoda</taxon>
        <taxon>Diplostraca</taxon>
        <taxon>Cladocera</taxon>
        <taxon>Anomopoda</taxon>
        <taxon>Daphniidae</taxon>
        <taxon>Daphnia</taxon>
    </lineage>
</organism>
<sequence>MQIRSLADQNFETIPVDNGLDERRLRLVQGIPRRLVPPVKFRFSISNTQIKTIKDIRTPATSRTAGSLMEEEEQEEEQQHQNYRDGTFTLKSSLPNGFVSHWTPLRRDSFAL</sequence>
<evidence type="ECO:0000256" key="1">
    <source>
        <dbReference type="SAM" id="MobiDB-lite"/>
    </source>
</evidence>
<dbReference type="HOGENOM" id="CLU_2148370_0_0_1"/>
<dbReference type="InParanoid" id="E9G2Z6"/>
<accession>E9G2Z6</accession>
<dbReference type="Proteomes" id="UP000000305">
    <property type="component" value="Unassembled WGS sequence"/>
</dbReference>
<evidence type="ECO:0000313" key="2">
    <source>
        <dbReference type="EMBL" id="EFX86419.1"/>
    </source>
</evidence>
<feature type="region of interest" description="Disordered" evidence="1">
    <location>
        <begin position="58"/>
        <end position="81"/>
    </location>
</feature>
<keyword evidence="3" id="KW-1185">Reference proteome</keyword>
<protein>
    <submittedName>
        <fullName evidence="2">Uncharacterized protein</fullName>
    </submittedName>
</protein>
<gene>
    <name evidence="2" type="ORF">DAPPUDRAFT_236741</name>
</gene>
<dbReference type="KEGG" id="dpx:DAPPUDRAFT_236741"/>
<evidence type="ECO:0000313" key="3">
    <source>
        <dbReference type="Proteomes" id="UP000000305"/>
    </source>
</evidence>
<name>E9G2Z6_DAPPU</name>
<reference evidence="2 3" key="1">
    <citation type="journal article" date="2011" name="Science">
        <title>The ecoresponsive genome of Daphnia pulex.</title>
        <authorList>
            <person name="Colbourne J.K."/>
            <person name="Pfrender M.E."/>
            <person name="Gilbert D."/>
            <person name="Thomas W.K."/>
            <person name="Tucker A."/>
            <person name="Oakley T.H."/>
            <person name="Tokishita S."/>
            <person name="Aerts A."/>
            <person name="Arnold G.J."/>
            <person name="Basu M.K."/>
            <person name="Bauer D.J."/>
            <person name="Caceres C.E."/>
            <person name="Carmel L."/>
            <person name="Casola C."/>
            <person name="Choi J.H."/>
            <person name="Detter J.C."/>
            <person name="Dong Q."/>
            <person name="Dusheyko S."/>
            <person name="Eads B.D."/>
            <person name="Frohlich T."/>
            <person name="Geiler-Samerotte K.A."/>
            <person name="Gerlach D."/>
            <person name="Hatcher P."/>
            <person name="Jogdeo S."/>
            <person name="Krijgsveld J."/>
            <person name="Kriventseva E.V."/>
            <person name="Kultz D."/>
            <person name="Laforsch C."/>
            <person name="Lindquist E."/>
            <person name="Lopez J."/>
            <person name="Manak J.R."/>
            <person name="Muller J."/>
            <person name="Pangilinan J."/>
            <person name="Patwardhan R.P."/>
            <person name="Pitluck S."/>
            <person name="Pritham E.J."/>
            <person name="Rechtsteiner A."/>
            <person name="Rho M."/>
            <person name="Rogozin I.B."/>
            <person name="Sakarya O."/>
            <person name="Salamov A."/>
            <person name="Schaack S."/>
            <person name="Shapiro H."/>
            <person name="Shiga Y."/>
            <person name="Skalitzky C."/>
            <person name="Smith Z."/>
            <person name="Souvorov A."/>
            <person name="Sung W."/>
            <person name="Tang Z."/>
            <person name="Tsuchiya D."/>
            <person name="Tu H."/>
            <person name="Vos H."/>
            <person name="Wang M."/>
            <person name="Wolf Y.I."/>
            <person name="Yamagata H."/>
            <person name="Yamada T."/>
            <person name="Ye Y."/>
            <person name="Shaw J.R."/>
            <person name="Andrews J."/>
            <person name="Crease T.J."/>
            <person name="Tang H."/>
            <person name="Lucas S.M."/>
            <person name="Robertson H.M."/>
            <person name="Bork P."/>
            <person name="Koonin E.V."/>
            <person name="Zdobnov E.M."/>
            <person name="Grigoriev I.V."/>
            <person name="Lynch M."/>
            <person name="Boore J.L."/>
        </authorList>
    </citation>
    <scope>NUCLEOTIDE SEQUENCE [LARGE SCALE GENOMIC DNA]</scope>
</reference>
<proteinExistence type="predicted"/>
<dbReference type="EMBL" id="GL732530">
    <property type="protein sequence ID" value="EFX86419.1"/>
    <property type="molecule type" value="Genomic_DNA"/>
</dbReference>